<evidence type="ECO:0000313" key="2">
    <source>
        <dbReference type="EMBL" id="KAK1801594.1"/>
    </source>
</evidence>
<reference evidence="2" key="1">
    <citation type="submission" date="2023-03" db="EMBL/GenBank/DDBJ databases">
        <title>Electrophorus voltai genome.</title>
        <authorList>
            <person name="Bian C."/>
        </authorList>
    </citation>
    <scope>NUCLEOTIDE SEQUENCE</scope>
    <source>
        <strain evidence="2">CB-2022</strain>
        <tissue evidence="2">Muscle</tissue>
    </source>
</reference>
<proteinExistence type="predicted"/>
<accession>A0AAD8ZMP5</accession>
<evidence type="ECO:0000313" key="3">
    <source>
        <dbReference type="Proteomes" id="UP001239994"/>
    </source>
</evidence>
<gene>
    <name evidence="2" type="ORF">P4O66_004556</name>
</gene>
<dbReference type="EMBL" id="JAROKS010000008">
    <property type="protein sequence ID" value="KAK1801594.1"/>
    <property type="molecule type" value="Genomic_DNA"/>
</dbReference>
<dbReference type="Proteomes" id="UP001239994">
    <property type="component" value="Unassembled WGS sequence"/>
</dbReference>
<name>A0AAD8ZMP5_9TELE</name>
<sequence length="145" mass="14975">MGSDREDPHGIFPPTATPKAQSEEPPVSKAPPRACHPGASRLPWVASREASSAEGDTLPPKAKSPRAHAPMPKPRGRKKAAAPVPAPEPGNTAGALPDTHAPKPGQLPLSNMAKDTPHKANTGMCSVSHSFLTISLLLTSGTPLP</sequence>
<evidence type="ECO:0000256" key="1">
    <source>
        <dbReference type="SAM" id="MobiDB-lite"/>
    </source>
</evidence>
<keyword evidence="3" id="KW-1185">Reference proteome</keyword>
<comment type="caution">
    <text evidence="2">The sequence shown here is derived from an EMBL/GenBank/DDBJ whole genome shotgun (WGS) entry which is preliminary data.</text>
</comment>
<protein>
    <submittedName>
        <fullName evidence="2">Uncharacterized protein</fullName>
    </submittedName>
</protein>
<dbReference type="AlphaFoldDB" id="A0AAD8ZMP5"/>
<organism evidence="2 3">
    <name type="scientific">Electrophorus voltai</name>
    <dbReference type="NCBI Taxonomy" id="2609070"/>
    <lineage>
        <taxon>Eukaryota</taxon>
        <taxon>Metazoa</taxon>
        <taxon>Chordata</taxon>
        <taxon>Craniata</taxon>
        <taxon>Vertebrata</taxon>
        <taxon>Euteleostomi</taxon>
        <taxon>Actinopterygii</taxon>
        <taxon>Neopterygii</taxon>
        <taxon>Teleostei</taxon>
        <taxon>Ostariophysi</taxon>
        <taxon>Gymnotiformes</taxon>
        <taxon>Gymnotoidei</taxon>
        <taxon>Gymnotidae</taxon>
        <taxon>Electrophorus</taxon>
    </lineage>
</organism>
<feature type="region of interest" description="Disordered" evidence="1">
    <location>
        <begin position="1"/>
        <end position="121"/>
    </location>
</feature>